<feature type="domain" description="Serine dehydratase-like alpha subunit" evidence="9">
    <location>
        <begin position="248"/>
        <end position="488"/>
    </location>
</feature>
<keyword evidence="7" id="KW-0411">Iron-sulfur</keyword>
<comment type="cofactor">
    <cofactor evidence="1">
        <name>[4Fe-4S] cluster</name>
        <dbReference type="ChEBI" id="CHEBI:49883"/>
    </cofactor>
</comment>
<evidence type="ECO:0000256" key="2">
    <source>
        <dbReference type="ARBA" id="ARBA00004742"/>
    </source>
</evidence>
<keyword evidence="4" id="KW-0004">4Fe-4S</keyword>
<evidence type="ECO:0000256" key="4">
    <source>
        <dbReference type="ARBA" id="ARBA00022485"/>
    </source>
</evidence>
<keyword evidence="3" id="KW-0312">Gluconeogenesis</keyword>
<evidence type="ECO:0000313" key="12">
    <source>
        <dbReference type="Proteomes" id="UP001057375"/>
    </source>
</evidence>
<reference evidence="11" key="1">
    <citation type="submission" date="2022-03" db="EMBL/GenBank/DDBJ databases">
        <title>Draft genome sequence of Aduncisulcus paluster, a free-living microaerophilic Fornicata.</title>
        <authorList>
            <person name="Yuyama I."/>
            <person name="Kume K."/>
            <person name="Tamura T."/>
            <person name="Inagaki Y."/>
            <person name="Hashimoto T."/>
        </authorList>
    </citation>
    <scope>NUCLEOTIDE SEQUENCE</scope>
    <source>
        <strain evidence="11">NY0171</strain>
    </source>
</reference>
<dbReference type="InterPro" id="IPR005131">
    <property type="entry name" value="Ser_deHydtase_bsu"/>
</dbReference>
<organism evidence="11 12">
    <name type="scientific">Aduncisulcus paluster</name>
    <dbReference type="NCBI Taxonomy" id="2918883"/>
    <lineage>
        <taxon>Eukaryota</taxon>
        <taxon>Metamonada</taxon>
        <taxon>Carpediemonas-like organisms</taxon>
        <taxon>Aduncisulcus</taxon>
    </lineage>
</organism>
<keyword evidence="8" id="KW-0456">Lyase</keyword>
<accession>A0ABQ5K4L9</accession>
<dbReference type="InterPro" id="IPR051318">
    <property type="entry name" value="Fe-S_L-Ser"/>
</dbReference>
<dbReference type="EMBL" id="BQXS01000021">
    <property type="protein sequence ID" value="GKT27501.1"/>
    <property type="molecule type" value="Genomic_DNA"/>
</dbReference>
<evidence type="ECO:0000256" key="7">
    <source>
        <dbReference type="ARBA" id="ARBA00023014"/>
    </source>
</evidence>
<feature type="domain" description="Serine dehydratase beta chain" evidence="10">
    <location>
        <begin position="89"/>
        <end position="150"/>
    </location>
</feature>
<keyword evidence="5" id="KW-0479">Metal-binding</keyword>
<evidence type="ECO:0000256" key="6">
    <source>
        <dbReference type="ARBA" id="ARBA00023004"/>
    </source>
</evidence>
<dbReference type="SUPFAM" id="SSF143548">
    <property type="entry name" value="Serine metabolism enzymes domain"/>
    <property type="match status" value="1"/>
</dbReference>
<comment type="pathway">
    <text evidence="2">Carbohydrate biosynthesis; gluconeogenesis.</text>
</comment>
<evidence type="ECO:0000256" key="5">
    <source>
        <dbReference type="ARBA" id="ARBA00022723"/>
    </source>
</evidence>
<proteinExistence type="predicted"/>
<evidence type="ECO:0000313" key="11">
    <source>
        <dbReference type="EMBL" id="GKT27501.1"/>
    </source>
</evidence>
<keyword evidence="12" id="KW-1185">Reference proteome</keyword>
<name>A0ABQ5K4L9_9EUKA</name>
<evidence type="ECO:0000256" key="1">
    <source>
        <dbReference type="ARBA" id="ARBA00001966"/>
    </source>
</evidence>
<dbReference type="Gene3D" id="3.30.1330.90">
    <property type="entry name" value="D-3-phosphoglycerate dehydrogenase, domain 3"/>
    <property type="match status" value="1"/>
</dbReference>
<dbReference type="Pfam" id="PF03315">
    <property type="entry name" value="SDH_beta"/>
    <property type="match status" value="1"/>
</dbReference>
<dbReference type="PANTHER" id="PTHR30182:SF1">
    <property type="entry name" value="L-SERINE DEHYDRATASE 1"/>
    <property type="match status" value="1"/>
</dbReference>
<evidence type="ECO:0000259" key="10">
    <source>
        <dbReference type="Pfam" id="PF03315"/>
    </source>
</evidence>
<dbReference type="InterPro" id="IPR005130">
    <property type="entry name" value="Ser_deHydtase-like_asu"/>
</dbReference>
<comment type="caution">
    <text evidence="11">The sequence shown here is derived from an EMBL/GenBank/DDBJ whole genome shotgun (WGS) entry which is preliminary data.</text>
</comment>
<dbReference type="PANTHER" id="PTHR30182">
    <property type="entry name" value="L-SERINE DEHYDRATASE"/>
    <property type="match status" value="1"/>
</dbReference>
<dbReference type="Proteomes" id="UP001057375">
    <property type="component" value="Unassembled WGS sequence"/>
</dbReference>
<gene>
    <name evidence="11" type="ORF">ADUPG1_000064</name>
</gene>
<evidence type="ECO:0000256" key="3">
    <source>
        <dbReference type="ARBA" id="ARBA00022432"/>
    </source>
</evidence>
<dbReference type="Pfam" id="PF03313">
    <property type="entry name" value="SDH_alpha"/>
    <property type="match status" value="1"/>
</dbReference>
<evidence type="ECO:0000259" key="9">
    <source>
        <dbReference type="Pfam" id="PF03313"/>
    </source>
</evidence>
<sequence length="539" mass="58412">MLHFIPKSVSHIFPSSSLCDPLLLRKFSALPVSFDEKHVIASYDDLCSTFSKLPTRLNFRRIDSRSQLDPSIRSALDKISPSKKELPSMKYLYRIINGPSSSHTGGPTAACNIVKKENPGVNHYRVHLFGSLADTGKGHFTDIAIVNTLAPASVTIEWHYKQDLEGKECGMLFEALSGPPTTSPEILSTTKFWSIGGGALEDKNGIIDETKGTKYKEMHLRDVHSILDECETSGRPLHELIFAADLPDLREHLHKVWAAMKDSIHRGLKETDVLPGTLRYPRRACNTYRRAMQMHPSTNATVKIMAYALAVSEENACGHVVCTAPTCGSCGVLPGLLYHMQEELKVSDDDIVDALATAGVFGNAAKTDATIAGSKAGCQAEVGVAVAMAAAAATFLLGGSARVIEKAAQSGLESMLGLSCDPVEGYVQIPCIERNALGATRAMSCSMLALAQTDPDHFVSYDATLLSMLVTGILMDESLKERSDGGLAQIVPQGKGLITEDRDKVYGLIKLLAKARLARNQDQRPIDISGYEDIVPEIE</sequence>
<keyword evidence="6" id="KW-0408">Iron</keyword>
<dbReference type="InterPro" id="IPR029009">
    <property type="entry name" value="ASB_dom_sf"/>
</dbReference>
<protein>
    <submittedName>
        <fullName evidence="11">L-serine ammonia-lyase</fullName>
    </submittedName>
</protein>
<evidence type="ECO:0000256" key="8">
    <source>
        <dbReference type="ARBA" id="ARBA00023239"/>
    </source>
</evidence>